<dbReference type="Pfam" id="PF08668">
    <property type="entry name" value="HDOD"/>
    <property type="match status" value="1"/>
</dbReference>
<name>A0A5C5UZB7_9BACT</name>
<keyword evidence="3" id="KW-1185">Reference proteome</keyword>
<dbReference type="InterPro" id="IPR003607">
    <property type="entry name" value="HD/PDEase_dom"/>
</dbReference>
<dbReference type="CDD" id="cd00077">
    <property type="entry name" value="HDc"/>
    <property type="match status" value="1"/>
</dbReference>
<gene>
    <name evidence="2" type="ORF">Enr8_36280</name>
</gene>
<evidence type="ECO:0000259" key="1">
    <source>
        <dbReference type="PROSITE" id="PS51833"/>
    </source>
</evidence>
<dbReference type="PANTHER" id="PTHR33525">
    <property type="match status" value="1"/>
</dbReference>
<dbReference type="SUPFAM" id="SSF109604">
    <property type="entry name" value="HD-domain/PDEase-like"/>
    <property type="match status" value="1"/>
</dbReference>
<dbReference type="AlphaFoldDB" id="A0A5C5UZB7"/>
<dbReference type="RefSeq" id="WP_186767725.1">
    <property type="nucleotide sequence ID" value="NZ_SJPF01000004.1"/>
</dbReference>
<reference evidence="2 3" key="1">
    <citation type="submission" date="2019-02" db="EMBL/GenBank/DDBJ databases">
        <title>Deep-cultivation of Planctomycetes and their phenomic and genomic characterization uncovers novel biology.</title>
        <authorList>
            <person name="Wiegand S."/>
            <person name="Jogler M."/>
            <person name="Boedeker C."/>
            <person name="Pinto D."/>
            <person name="Vollmers J."/>
            <person name="Rivas-Marin E."/>
            <person name="Kohn T."/>
            <person name="Peeters S.H."/>
            <person name="Heuer A."/>
            <person name="Rast P."/>
            <person name="Oberbeckmann S."/>
            <person name="Bunk B."/>
            <person name="Jeske O."/>
            <person name="Meyerdierks A."/>
            <person name="Storesund J.E."/>
            <person name="Kallscheuer N."/>
            <person name="Luecker S."/>
            <person name="Lage O.M."/>
            <person name="Pohl T."/>
            <person name="Merkel B.J."/>
            <person name="Hornburger P."/>
            <person name="Mueller R.-W."/>
            <person name="Bruemmer F."/>
            <person name="Labrenz M."/>
            <person name="Spormann A.M."/>
            <person name="Op Den Camp H."/>
            <person name="Overmann J."/>
            <person name="Amann R."/>
            <person name="Jetten M.S.M."/>
            <person name="Mascher T."/>
            <person name="Medema M.H."/>
            <person name="Devos D.P."/>
            <person name="Kaster A.-K."/>
            <person name="Ovreas L."/>
            <person name="Rohde M."/>
            <person name="Galperin M.Y."/>
            <person name="Jogler C."/>
        </authorList>
    </citation>
    <scope>NUCLEOTIDE SEQUENCE [LARGE SCALE GENOMIC DNA]</scope>
    <source>
        <strain evidence="2 3">Enr8</strain>
    </source>
</reference>
<accession>A0A5C5UZB7</accession>
<dbReference type="Proteomes" id="UP000318878">
    <property type="component" value="Unassembled WGS sequence"/>
</dbReference>
<evidence type="ECO:0000313" key="2">
    <source>
        <dbReference type="EMBL" id="TWT31704.1"/>
    </source>
</evidence>
<proteinExistence type="predicted"/>
<feature type="domain" description="HDOD" evidence="1">
    <location>
        <begin position="24"/>
        <end position="219"/>
    </location>
</feature>
<dbReference type="InterPro" id="IPR052340">
    <property type="entry name" value="RNase_Y/CdgJ"/>
</dbReference>
<dbReference type="Gene3D" id="1.10.3210.10">
    <property type="entry name" value="Hypothetical protein af1432"/>
    <property type="match status" value="1"/>
</dbReference>
<sequence>MSMATLKVLNEQALDILIQRVEEVSSLPQIAIQAMEIASNEESSASDLTAVIECDVSLSSRVLKLVNSSAFGLRNKVTNLQQAVAYLGMKQVRNLAITASVSELFQGGDKIGRYSRSGLWEHMVAVGVSARMFAKKHQIGEPEDAFIAGLLHDLGIVILDQFLNSRFELMLSAMTAQQVQVRWEQQYFGFDHTEFGERVARHWKFPELVIDAIRYHHTAGVYRGPHSQLIKAVEMGNMAMTEVGVTSLGAKYNRMSMAALKQFDMTIGDLSRFAEEAKAELTKYDDWLVS</sequence>
<comment type="caution">
    <text evidence="2">The sequence shown here is derived from an EMBL/GenBank/DDBJ whole genome shotgun (WGS) entry which is preliminary data.</text>
</comment>
<dbReference type="InterPro" id="IPR013976">
    <property type="entry name" value="HDOD"/>
</dbReference>
<organism evidence="2 3">
    <name type="scientific">Blastopirellula retiformator</name>
    <dbReference type="NCBI Taxonomy" id="2527970"/>
    <lineage>
        <taxon>Bacteria</taxon>
        <taxon>Pseudomonadati</taxon>
        <taxon>Planctomycetota</taxon>
        <taxon>Planctomycetia</taxon>
        <taxon>Pirellulales</taxon>
        <taxon>Pirellulaceae</taxon>
        <taxon>Blastopirellula</taxon>
    </lineage>
</organism>
<protein>
    <submittedName>
        <fullName evidence="2">HDOD domain protein</fullName>
    </submittedName>
</protein>
<evidence type="ECO:0000313" key="3">
    <source>
        <dbReference type="Proteomes" id="UP000318878"/>
    </source>
</evidence>
<dbReference type="EMBL" id="SJPF01000004">
    <property type="protein sequence ID" value="TWT31704.1"/>
    <property type="molecule type" value="Genomic_DNA"/>
</dbReference>
<dbReference type="PANTHER" id="PTHR33525:SF3">
    <property type="entry name" value="RIBONUCLEASE Y"/>
    <property type="match status" value="1"/>
</dbReference>
<dbReference type="PROSITE" id="PS51833">
    <property type="entry name" value="HDOD"/>
    <property type="match status" value="1"/>
</dbReference>